<feature type="region of interest" description="Disordered" evidence="1">
    <location>
        <begin position="239"/>
        <end position="277"/>
    </location>
</feature>
<organism evidence="2 3">
    <name type="scientific">Helianthus annuus</name>
    <name type="common">Common sunflower</name>
    <dbReference type="NCBI Taxonomy" id="4232"/>
    <lineage>
        <taxon>Eukaryota</taxon>
        <taxon>Viridiplantae</taxon>
        <taxon>Streptophyta</taxon>
        <taxon>Embryophyta</taxon>
        <taxon>Tracheophyta</taxon>
        <taxon>Spermatophyta</taxon>
        <taxon>Magnoliopsida</taxon>
        <taxon>eudicotyledons</taxon>
        <taxon>Gunneridae</taxon>
        <taxon>Pentapetalae</taxon>
        <taxon>asterids</taxon>
        <taxon>campanulids</taxon>
        <taxon>Asterales</taxon>
        <taxon>Asteraceae</taxon>
        <taxon>Asteroideae</taxon>
        <taxon>Heliantheae alliance</taxon>
        <taxon>Heliantheae</taxon>
        <taxon>Helianthus</taxon>
    </lineage>
</organism>
<proteinExistence type="predicted"/>
<dbReference type="PANTHER" id="PTHR34427">
    <property type="entry name" value="DUF4283 DOMAIN PROTEIN"/>
    <property type="match status" value="1"/>
</dbReference>
<accession>A0A9K3EB20</accession>
<comment type="caution">
    <text evidence="2">The sequence shown here is derived from an EMBL/GenBank/DDBJ whole genome shotgun (WGS) entry which is preliminary data.</text>
</comment>
<protein>
    <recommendedName>
        <fullName evidence="4">DUF4283 domain-containing protein</fullName>
    </recommendedName>
</protein>
<dbReference type="EMBL" id="MNCJ02000329">
    <property type="protein sequence ID" value="KAF5770268.1"/>
    <property type="molecule type" value="Genomic_DNA"/>
</dbReference>
<sequence length="354" mass="39666">MGLIGRVRGLEELTTLRMWLDSIRLTTVGIRYVGGLSVVLVFKDKENMLEFYQTKEVWSSVFVSLEVWEGQQVPFERIAWLKIFGVPLQLYDDSVFDSIGHKVGEVIQSARVSDRILDISYALVGVLCNSAKRINQEISLKWRNDFFSVVVEEELGDWIPDCLDVDGVDLTDDSEVEVLAEKEGSDVGLANDGNVGNDVFQYVHVEENHSNVHEPSSNMSEVGIQENFCVLFSGGQVAKGGKIKKRGGFRKKPRPDKSPSPTGLKRPKKRSREGDDPFDIDRFIFNIQESSKEVEDNAGVQEKFVTPDLNVESMIREEGRNQVVEDVDKEVGETVALGMNLGVLNIDTFESSIV</sequence>
<gene>
    <name evidence="2" type="ORF">HanXRQr2_Chr14g0657531</name>
</gene>
<feature type="compositionally biased region" description="Basic residues" evidence="1">
    <location>
        <begin position="241"/>
        <end position="254"/>
    </location>
</feature>
<dbReference type="Proteomes" id="UP000215914">
    <property type="component" value="Unassembled WGS sequence"/>
</dbReference>
<evidence type="ECO:0000313" key="2">
    <source>
        <dbReference type="EMBL" id="KAF5770268.1"/>
    </source>
</evidence>
<dbReference type="Gramene" id="mRNA:HanXRQr2_Chr14g0657531">
    <property type="protein sequence ID" value="CDS:HanXRQr2_Chr14g0657531.1"/>
    <property type="gene ID" value="HanXRQr2_Chr14g0657531"/>
</dbReference>
<evidence type="ECO:0000256" key="1">
    <source>
        <dbReference type="SAM" id="MobiDB-lite"/>
    </source>
</evidence>
<keyword evidence="3" id="KW-1185">Reference proteome</keyword>
<reference evidence="2" key="2">
    <citation type="submission" date="2020-06" db="EMBL/GenBank/DDBJ databases">
        <title>Helianthus annuus Genome sequencing and assembly Release 2.</title>
        <authorList>
            <person name="Gouzy J."/>
            <person name="Langlade N."/>
            <person name="Munos S."/>
        </authorList>
    </citation>
    <scope>NUCLEOTIDE SEQUENCE</scope>
    <source>
        <tissue evidence="2">Leaves</tissue>
    </source>
</reference>
<reference evidence="2" key="1">
    <citation type="journal article" date="2017" name="Nature">
        <title>The sunflower genome provides insights into oil metabolism, flowering and Asterid evolution.</title>
        <authorList>
            <person name="Badouin H."/>
            <person name="Gouzy J."/>
            <person name="Grassa C.J."/>
            <person name="Murat F."/>
            <person name="Staton S.E."/>
            <person name="Cottret L."/>
            <person name="Lelandais-Briere C."/>
            <person name="Owens G.L."/>
            <person name="Carrere S."/>
            <person name="Mayjonade B."/>
            <person name="Legrand L."/>
            <person name="Gill N."/>
            <person name="Kane N.C."/>
            <person name="Bowers J.E."/>
            <person name="Hubner S."/>
            <person name="Bellec A."/>
            <person name="Berard A."/>
            <person name="Berges H."/>
            <person name="Blanchet N."/>
            <person name="Boniface M.C."/>
            <person name="Brunel D."/>
            <person name="Catrice O."/>
            <person name="Chaidir N."/>
            <person name="Claudel C."/>
            <person name="Donnadieu C."/>
            <person name="Faraut T."/>
            <person name="Fievet G."/>
            <person name="Helmstetter N."/>
            <person name="King M."/>
            <person name="Knapp S.J."/>
            <person name="Lai Z."/>
            <person name="Le Paslier M.C."/>
            <person name="Lippi Y."/>
            <person name="Lorenzon L."/>
            <person name="Mandel J.R."/>
            <person name="Marage G."/>
            <person name="Marchand G."/>
            <person name="Marquand E."/>
            <person name="Bret-Mestries E."/>
            <person name="Morien E."/>
            <person name="Nambeesan S."/>
            <person name="Nguyen T."/>
            <person name="Pegot-Espagnet P."/>
            <person name="Pouilly N."/>
            <person name="Raftis F."/>
            <person name="Sallet E."/>
            <person name="Schiex T."/>
            <person name="Thomas J."/>
            <person name="Vandecasteele C."/>
            <person name="Vares D."/>
            <person name="Vear F."/>
            <person name="Vautrin S."/>
            <person name="Crespi M."/>
            <person name="Mangin B."/>
            <person name="Burke J.M."/>
            <person name="Salse J."/>
            <person name="Munos S."/>
            <person name="Vincourt P."/>
            <person name="Rieseberg L.H."/>
            <person name="Langlade N.B."/>
        </authorList>
    </citation>
    <scope>NUCLEOTIDE SEQUENCE</scope>
    <source>
        <tissue evidence="2">Leaves</tissue>
    </source>
</reference>
<evidence type="ECO:0008006" key="4">
    <source>
        <dbReference type="Google" id="ProtNLM"/>
    </source>
</evidence>
<dbReference type="PANTHER" id="PTHR34427:SF5">
    <property type="entry name" value="DUF4283 DOMAIN-CONTAINING PROTEIN"/>
    <property type="match status" value="1"/>
</dbReference>
<dbReference type="AlphaFoldDB" id="A0A9K3EB20"/>
<evidence type="ECO:0000313" key="3">
    <source>
        <dbReference type="Proteomes" id="UP000215914"/>
    </source>
</evidence>
<name>A0A9K3EB20_HELAN</name>